<sequence length="83" mass="9595">MFFFKNSISGDDLRALRKRKGVTMQQMADKIGVSLRTIENWETGVGQPRINQFLEICIYCSVDIKGLITQIKQSEKEQEDIKK</sequence>
<protein>
    <recommendedName>
        <fullName evidence="2">HTH cro/C1-type domain-containing protein</fullName>
    </recommendedName>
</protein>
<dbReference type="EMBL" id="CP011924">
    <property type="protein sequence ID" value="ATD09166.1"/>
    <property type="molecule type" value="Genomic_DNA"/>
</dbReference>
<dbReference type="Pfam" id="PF01381">
    <property type="entry name" value="HTH_3"/>
    <property type="match status" value="1"/>
</dbReference>
<dbReference type="PROSITE" id="PS50943">
    <property type="entry name" value="HTH_CROC1"/>
    <property type="match status" value="1"/>
</dbReference>
<evidence type="ECO:0000256" key="1">
    <source>
        <dbReference type="ARBA" id="ARBA00023125"/>
    </source>
</evidence>
<dbReference type="Proteomes" id="UP000016521">
    <property type="component" value="Chromosome I"/>
</dbReference>
<gene>
    <name evidence="3" type="ORF">PPIS_a4557</name>
</gene>
<dbReference type="Gene3D" id="1.10.260.40">
    <property type="entry name" value="lambda repressor-like DNA-binding domains"/>
    <property type="match status" value="1"/>
</dbReference>
<name>A0ABM6NJR9_PSEO7</name>
<keyword evidence="4" id="KW-1185">Reference proteome</keyword>
<evidence type="ECO:0000313" key="3">
    <source>
        <dbReference type="EMBL" id="ATD09166.1"/>
    </source>
</evidence>
<feature type="domain" description="HTH cro/C1-type" evidence="2">
    <location>
        <begin position="13"/>
        <end position="67"/>
    </location>
</feature>
<proteinExistence type="predicted"/>
<dbReference type="PANTHER" id="PTHR46558">
    <property type="entry name" value="TRACRIPTIONAL REGULATORY PROTEIN-RELATED-RELATED"/>
    <property type="match status" value="1"/>
</dbReference>
<evidence type="ECO:0000259" key="2">
    <source>
        <dbReference type="PROSITE" id="PS50943"/>
    </source>
</evidence>
<reference evidence="3 4" key="1">
    <citation type="submission" date="2015-06" db="EMBL/GenBank/DDBJ databases">
        <authorList>
            <person name="Xie B.-B."/>
            <person name="Rong J.-C."/>
            <person name="Qin Q.-L."/>
            <person name="Zhang Y.-Z."/>
        </authorList>
    </citation>
    <scope>NUCLEOTIDE SEQUENCE [LARGE SCALE GENOMIC DNA]</scope>
    <source>
        <strain evidence="3 4">JCM 20779</strain>
    </source>
</reference>
<dbReference type="SUPFAM" id="SSF47413">
    <property type="entry name" value="lambda repressor-like DNA-binding domains"/>
    <property type="match status" value="1"/>
</dbReference>
<keyword evidence="1" id="KW-0238">DNA-binding</keyword>
<dbReference type="RefSeq" id="WP_010604437.1">
    <property type="nucleotide sequence ID" value="NZ_CP011924.1"/>
</dbReference>
<dbReference type="PANTHER" id="PTHR46558:SF11">
    <property type="entry name" value="HTH-TYPE TRANSCRIPTIONAL REGULATOR XRE"/>
    <property type="match status" value="1"/>
</dbReference>
<accession>A0ABM6NJR9</accession>
<dbReference type="CDD" id="cd00093">
    <property type="entry name" value="HTH_XRE"/>
    <property type="match status" value="1"/>
</dbReference>
<dbReference type="InterPro" id="IPR010982">
    <property type="entry name" value="Lambda_DNA-bd_dom_sf"/>
</dbReference>
<dbReference type="InterPro" id="IPR001387">
    <property type="entry name" value="Cro/C1-type_HTH"/>
</dbReference>
<organism evidence="3 4">
    <name type="scientific">Pseudoalteromonas piscicida</name>
    <dbReference type="NCBI Taxonomy" id="43662"/>
    <lineage>
        <taxon>Bacteria</taxon>
        <taxon>Pseudomonadati</taxon>
        <taxon>Pseudomonadota</taxon>
        <taxon>Gammaproteobacteria</taxon>
        <taxon>Alteromonadales</taxon>
        <taxon>Pseudoalteromonadaceae</taxon>
        <taxon>Pseudoalteromonas</taxon>
    </lineage>
</organism>
<dbReference type="SMART" id="SM00530">
    <property type="entry name" value="HTH_XRE"/>
    <property type="match status" value="1"/>
</dbReference>
<evidence type="ECO:0000313" key="4">
    <source>
        <dbReference type="Proteomes" id="UP000016521"/>
    </source>
</evidence>